<dbReference type="GO" id="GO:0003984">
    <property type="term" value="F:acetolactate synthase activity"/>
    <property type="evidence" value="ECO:0007669"/>
    <property type="project" value="UniProtKB-UniRule"/>
</dbReference>
<dbReference type="GO" id="GO:0009097">
    <property type="term" value="P:isoleucine biosynthetic process"/>
    <property type="evidence" value="ECO:0007669"/>
    <property type="project" value="UniProtKB-UniRule"/>
</dbReference>
<evidence type="ECO:0000256" key="4">
    <source>
        <dbReference type="ARBA" id="ARBA00011744"/>
    </source>
</evidence>
<gene>
    <name evidence="10" type="primary">ilvH</name>
    <name evidence="10" type="ORF">GCM10011487_29390</name>
</gene>
<comment type="caution">
    <text evidence="10">The sequence shown here is derived from an EMBL/GenBank/DDBJ whole genome shotgun (WGS) entry which is preliminary data.</text>
</comment>
<accession>A0A829YCF4</accession>
<name>A0A829YCF4_9GAMM</name>
<dbReference type="PANTHER" id="PTHR30239">
    <property type="entry name" value="ACETOLACTATE SYNTHASE SMALL SUBUNIT"/>
    <property type="match status" value="1"/>
</dbReference>
<evidence type="ECO:0000256" key="8">
    <source>
        <dbReference type="RuleBase" id="RU368092"/>
    </source>
</evidence>
<dbReference type="InterPro" id="IPR002912">
    <property type="entry name" value="ACT_dom"/>
</dbReference>
<evidence type="ECO:0000256" key="2">
    <source>
        <dbReference type="ARBA" id="ARBA00005025"/>
    </source>
</evidence>
<dbReference type="EMBL" id="BLJN01000003">
    <property type="protein sequence ID" value="GFE80939.1"/>
    <property type="molecule type" value="Genomic_DNA"/>
</dbReference>
<dbReference type="Pfam" id="PF10369">
    <property type="entry name" value="ALS_ss_C"/>
    <property type="match status" value="1"/>
</dbReference>
<dbReference type="Gene3D" id="3.30.70.260">
    <property type="match status" value="1"/>
</dbReference>
<dbReference type="InterPro" id="IPR045865">
    <property type="entry name" value="ACT-like_dom_sf"/>
</dbReference>
<organism evidence="10 11">
    <name type="scientific">Steroidobacter agaridevorans</name>
    <dbReference type="NCBI Taxonomy" id="2695856"/>
    <lineage>
        <taxon>Bacteria</taxon>
        <taxon>Pseudomonadati</taxon>
        <taxon>Pseudomonadota</taxon>
        <taxon>Gammaproteobacteria</taxon>
        <taxon>Steroidobacterales</taxon>
        <taxon>Steroidobacteraceae</taxon>
        <taxon>Steroidobacter</taxon>
    </lineage>
</organism>
<dbReference type="NCBIfam" id="NF008864">
    <property type="entry name" value="PRK11895.1"/>
    <property type="match status" value="1"/>
</dbReference>
<dbReference type="PANTHER" id="PTHR30239:SF0">
    <property type="entry name" value="ACETOLACTATE SYNTHASE SMALL SUBUNIT 1, CHLOROPLASTIC"/>
    <property type="match status" value="1"/>
</dbReference>
<comment type="similarity">
    <text evidence="3 8">Belongs to the acetolactate synthase small subunit family.</text>
</comment>
<dbReference type="CDD" id="cd04878">
    <property type="entry name" value="ACT_AHAS"/>
    <property type="match status" value="1"/>
</dbReference>
<dbReference type="AlphaFoldDB" id="A0A829YCF4"/>
<evidence type="ECO:0000256" key="6">
    <source>
        <dbReference type="ARBA" id="ARBA00023304"/>
    </source>
</evidence>
<dbReference type="GO" id="GO:1990610">
    <property type="term" value="F:acetolactate synthase regulator activity"/>
    <property type="evidence" value="ECO:0007669"/>
    <property type="project" value="UniProtKB-UniRule"/>
</dbReference>
<dbReference type="PROSITE" id="PS51671">
    <property type="entry name" value="ACT"/>
    <property type="match status" value="1"/>
</dbReference>
<proteinExistence type="inferred from homology"/>
<evidence type="ECO:0000256" key="7">
    <source>
        <dbReference type="ARBA" id="ARBA00048670"/>
    </source>
</evidence>
<dbReference type="RefSeq" id="WP_161812653.1">
    <property type="nucleotide sequence ID" value="NZ_BLJN01000003.1"/>
</dbReference>
<dbReference type="InterPro" id="IPR054480">
    <property type="entry name" value="AHAS_small-like_ACT"/>
</dbReference>
<dbReference type="UniPathway" id="UPA00049">
    <property type="reaction ID" value="UER00059"/>
</dbReference>
<evidence type="ECO:0000313" key="11">
    <source>
        <dbReference type="Proteomes" id="UP000445000"/>
    </source>
</evidence>
<dbReference type="EC" id="2.2.1.6" evidence="8"/>
<dbReference type="UniPathway" id="UPA00047">
    <property type="reaction ID" value="UER00055"/>
</dbReference>
<dbReference type="InterPro" id="IPR027271">
    <property type="entry name" value="Acetolactate_synth/TF_NikR_C"/>
</dbReference>
<dbReference type="GO" id="GO:0009099">
    <property type="term" value="P:L-valine biosynthetic process"/>
    <property type="evidence" value="ECO:0007669"/>
    <property type="project" value="UniProtKB-UniRule"/>
</dbReference>
<keyword evidence="8" id="KW-0808">Transferase</keyword>
<dbReference type="Pfam" id="PF22629">
    <property type="entry name" value="ACT_AHAS_ss"/>
    <property type="match status" value="1"/>
</dbReference>
<dbReference type="Gene3D" id="3.30.70.1150">
    <property type="entry name" value="ACT-like. Chain A, domain 2"/>
    <property type="match status" value="1"/>
</dbReference>
<comment type="pathway">
    <text evidence="2 8">Amino-acid biosynthesis; L-valine biosynthesis; L-valine from pyruvate: step 1/4.</text>
</comment>
<comment type="subunit">
    <text evidence="4 8">Dimer of large and small chains.</text>
</comment>
<dbReference type="FunFam" id="3.30.70.260:FF:000001">
    <property type="entry name" value="Acetolactate synthase, small subunit"/>
    <property type="match status" value="1"/>
</dbReference>
<keyword evidence="6 8" id="KW-0100">Branched-chain amino acid biosynthesis</keyword>
<comment type="function">
    <text evidence="8">Catalyzes the conversion of 2 pyruvate molecules into acetolactate in the first common step of the biosynthetic pathway of the branched-amino acids such as leucine, isoleucine, and valine.</text>
</comment>
<keyword evidence="5 8" id="KW-0028">Amino-acid biosynthesis</keyword>
<evidence type="ECO:0000256" key="3">
    <source>
        <dbReference type="ARBA" id="ARBA00006341"/>
    </source>
</evidence>
<evidence type="ECO:0000313" key="10">
    <source>
        <dbReference type="EMBL" id="GFE80939.1"/>
    </source>
</evidence>
<protein>
    <recommendedName>
        <fullName evidence="8">Acetolactate synthase small subunit</fullName>
        <shortName evidence="8">AHAS</shortName>
        <shortName evidence="8">ALS</shortName>
        <ecNumber evidence="8">2.2.1.6</ecNumber>
    </recommendedName>
    <alternativeName>
        <fullName evidence="8">Acetohydroxy-acid synthase small subunit</fullName>
    </alternativeName>
</protein>
<dbReference type="NCBIfam" id="TIGR00119">
    <property type="entry name" value="acolac_sm"/>
    <property type="match status" value="1"/>
</dbReference>
<reference evidence="11" key="1">
    <citation type="submission" date="2020-01" db="EMBL/GenBank/DDBJ databases">
        <title>'Steroidobacter agaridevorans' sp. nov., agar-degrading bacteria isolated from rhizosphere soils.</title>
        <authorList>
            <person name="Ikenaga M."/>
            <person name="Kataoka M."/>
            <person name="Murouchi A."/>
            <person name="Katsuragi S."/>
            <person name="Sakai M."/>
        </authorList>
    </citation>
    <scope>NUCLEOTIDE SEQUENCE [LARGE SCALE GENOMIC DNA]</scope>
    <source>
        <strain evidence="11">YU21-B</strain>
    </source>
</reference>
<sequence length="168" mass="18134">MSPRKRHIVSILLQNEVGALTRVASLFSTRGYNIESLNVAPTEDPTVSRLTLVTTGSEAVVQQIVNQSLKLIDVVNVDDVTRDQHVERELLLLKLRVSGSQLAAVNSAVQKAGGRVLSDDPESYTVELTDSEAQINRFIAEAGNLGEVLEVVRSGALAMLRGATTLRA</sequence>
<evidence type="ECO:0000256" key="5">
    <source>
        <dbReference type="ARBA" id="ARBA00022605"/>
    </source>
</evidence>
<keyword evidence="11" id="KW-1185">Reference proteome</keyword>
<dbReference type="InterPro" id="IPR004789">
    <property type="entry name" value="Acetalactate_synth_ssu"/>
</dbReference>
<comment type="pathway">
    <text evidence="1 8">Amino-acid biosynthesis; L-isoleucine biosynthesis; L-isoleucine from 2-oxobutanoate: step 1/4.</text>
</comment>
<comment type="catalytic activity">
    <reaction evidence="7 8">
        <text>2 pyruvate + H(+) = (2S)-2-acetolactate + CO2</text>
        <dbReference type="Rhea" id="RHEA:25249"/>
        <dbReference type="ChEBI" id="CHEBI:15361"/>
        <dbReference type="ChEBI" id="CHEBI:15378"/>
        <dbReference type="ChEBI" id="CHEBI:16526"/>
        <dbReference type="ChEBI" id="CHEBI:58476"/>
        <dbReference type="EC" id="2.2.1.6"/>
    </reaction>
</comment>
<dbReference type="GO" id="GO:0005829">
    <property type="term" value="C:cytosol"/>
    <property type="evidence" value="ECO:0007669"/>
    <property type="project" value="TreeGrafter"/>
</dbReference>
<evidence type="ECO:0000256" key="1">
    <source>
        <dbReference type="ARBA" id="ARBA00004974"/>
    </source>
</evidence>
<evidence type="ECO:0000259" key="9">
    <source>
        <dbReference type="PROSITE" id="PS51671"/>
    </source>
</evidence>
<dbReference type="SUPFAM" id="SSF55021">
    <property type="entry name" value="ACT-like"/>
    <property type="match status" value="2"/>
</dbReference>
<dbReference type="InterPro" id="IPR019455">
    <property type="entry name" value="Acetolactate_synth_ssu_C"/>
</dbReference>
<feature type="domain" description="ACT" evidence="9">
    <location>
        <begin position="8"/>
        <end position="82"/>
    </location>
</feature>
<dbReference type="InterPro" id="IPR039557">
    <property type="entry name" value="AHAS_ACT"/>
</dbReference>
<dbReference type="Proteomes" id="UP000445000">
    <property type="component" value="Unassembled WGS sequence"/>
</dbReference>